<comment type="caution">
    <text evidence="1">The sequence shown here is derived from an EMBL/GenBank/DDBJ whole genome shotgun (WGS) entry which is preliminary data.</text>
</comment>
<protein>
    <submittedName>
        <fullName evidence="1">Uncharacterized protein</fullName>
    </submittedName>
</protein>
<accession>A0ACB6QCQ7</accession>
<organism evidence="1 2">
    <name type="scientific">Lindgomyces ingoldianus</name>
    <dbReference type="NCBI Taxonomy" id="673940"/>
    <lineage>
        <taxon>Eukaryota</taxon>
        <taxon>Fungi</taxon>
        <taxon>Dikarya</taxon>
        <taxon>Ascomycota</taxon>
        <taxon>Pezizomycotina</taxon>
        <taxon>Dothideomycetes</taxon>
        <taxon>Pleosporomycetidae</taxon>
        <taxon>Pleosporales</taxon>
        <taxon>Lindgomycetaceae</taxon>
        <taxon>Lindgomyces</taxon>
    </lineage>
</organism>
<dbReference type="EMBL" id="MU003539">
    <property type="protein sequence ID" value="KAF2464157.1"/>
    <property type="molecule type" value="Genomic_DNA"/>
</dbReference>
<dbReference type="Proteomes" id="UP000799755">
    <property type="component" value="Unassembled WGS sequence"/>
</dbReference>
<reference evidence="1" key="1">
    <citation type="journal article" date="2020" name="Stud. Mycol.">
        <title>101 Dothideomycetes genomes: a test case for predicting lifestyles and emergence of pathogens.</title>
        <authorList>
            <person name="Haridas S."/>
            <person name="Albert R."/>
            <person name="Binder M."/>
            <person name="Bloem J."/>
            <person name="Labutti K."/>
            <person name="Salamov A."/>
            <person name="Andreopoulos B."/>
            <person name="Baker S."/>
            <person name="Barry K."/>
            <person name="Bills G."/>
            <person name="Bluhm B."/>
            <person name="Cannon C."/>
            <person name="Castanera R."/>
            <person name="Culley D."/>
            <person name="Daum C."/>
            <person name="Ezra D."/>
            <person name="Gonzalez J."/>
            <person name="Henrissat B."/>
            <person name="Kuo A."/>
            <person name="Liang C."/>
            <person name="Lipzen A."/>
            <person name="Lutzoni F."/>
            <person name="Magnuson J."/>
            <person name="Mondo S."/>
            <person name="Nolan M."/>
            <person name="Ohm R."/>
            <person name="Pangilinan J."/>
            <person name="Park H.-J."/>
            <person name="Ramirez L."/>
            <person name="Alfaro M."/>
            <person name="Sun H."/>
            <person name="Tritt A."/>
            <person name="Yoshinaga Y."/>
            <person name="Zwiers L.-H."/>
            <person name="Turgeon B."/>
            <person name="Goodwin S."/>
            <person name="Spatafora J."/>
            <person name="Crous P."/>
            <person name="Grigoriev I."/>
        </authorList>
    </citation>
    <scope>NUCLEOTIDE SEQUENCE</scope>
    <source>
        <strain evidence="1">ATCC 200398</strain>
    </source>
</reference>
<keyword evidence="2" id="KW-1185">Reference proteome</keyword>
<proteinExistence type="predicted"/>
<evidence type="ECO:0000313" key="2">
    <source>
        <dbReference type="Proteomes" id="UP000799755"/>
    </source>
</evidence>
<sequence>MHPIIYLVSEFILTVFVVGFTHPTSRLRLIALLPVALCMVCCIPQCMPYMIRTPWAALVGGYAVTYLYHYVDVALLSRWSFRDNAPVSGLVRPSSGVANTDKVSAEKRQRIVNNTVLARFHFGFKVTSSFRFVGTPYEVRNTPRPLEVGRKERTHFLMRTFAAIATSYTLLDLINSMNDPTIAAKYLGLDKIPLLTRLRDVSAEELVIRFFTVLAAGIGLNCVQGGIYHVFALVSVALNLSDPQDWPPFYGSPRDTYTLRSFWNVFWHQTNARKFSSIAHYTVHNSLNLPRGTVVARYLRILVAFLSSGVMHMLDDIASGITLENSGAMSFFLVQVLGLVAEDIVIRAYGSSTARMPRAAERSVGFLWVSIFLTWSVPAYMYPMMWRTNQGLNDSTIPYSLFGSGAERFKASGLLSCAGMVALSGTLINGDNFWTG</sequence>
<evidence type="ECO:0000313" key="1">
    <source>
        <dbReference type="EMBL" id="KAF2464157.1"/>
    </source>
</evidence>
<name>A0ACB6QCQ7_9PLEO</name>
<gene>
    <name evidence="1" type="ORF">BDR25DRAFT_98668</name>
</gene>